<dbReference type="RefSeq" id="WP_039609919.1">
    <property type="nucleotide sequence ID" value="NZ_JWIC01000006.1"/>
</dbReference>
<evidence type="ECO:0000313" key="1">
    <source>
        <dbReference type="EMBL" id="KID56855.1"/>
    </source>
</evidence>
<reference evidence="1 2" key="1">
    <citation type="submission" date="2014-12" db="EMBL/GenBank/DDBJ databases">
        <title>Draft Genome Sequence of Pseudoalteromonas luteoviolacea HI1.</title>
        <authorList>
            <person name="Asahina A.Y."/>
            <person name="Hadfield M.G."/>
        </authorList>
    </citation>
    <scope>NUCLEOTIDE SEQUENCE [LARGE SCALE GENOMIC DNA]</scope>
    <source>
        <strain evidence="1 2">HI1</strain>
    </source>
</reference>
<protein>
    <recommendedName>
        <fullName evidence="3">DUF2190 family protein</fullName>
    </recommendedName>
</protein>
<name>A0A0C1QBR6_9GAMM</name>
<proteinExistence type="predicted"/>
<evidence type="ECO:0000313" key="2">
    <source>
        <dbReference type="Proteomes" id="UP000031327"/>
    </source>
</evidence>
<dbReference type="OrthoDB" id="6291660at2"/>
<dbReference type="EMBL" id="JWIC01000006">
    <property type="protein sequence ID" value="KID56855.1"/>
    <property type="molecule type" value="Genomic_DNA"/>
</dbReference>
<evidence type="ECO:0008006" key="3">
    <source>
        <dbReference type="Google" id="ProtNLM"/>
    </source>
</evidence>
<organism evidence="1 2">
    <name type="scientific">Pseudoalteromonas luteoviolacea</name>
    <dbReference type="NCBI Taxonomy" id="43657"/>
    <lineage>
        <taxon>Bacteria</taxon>
        <taxon>Pseudomonadati</taxon>
        <taxon>Pseudomonadota</taxon>
        <taxon>Gammaproteobacteria</taxon>
        <taxon>Alteromonadales</taxon>
        <taxon>Pseudoalteromonadaceae</taxon>
        <taxon>Pseudoalteromonas</taxon>
    </lineage>
</organism>
<dbReference type="AlphaFoldDB" id="A0A0C1QBR6"/>
<comment type="caution">
    <text evidence="1">The sequence shown here is derived from an EMBL/GenBank/DDBJ whole genome shotgun (WGS) entry which is preliminary data.</text>
</comment>
<sequence length="126" mass="13084">MANPGFIQNYTASGEVGKFRVAVYTGADFEVTQASGSDIAIAGVTEWGKNISGRVDVVMTQLASVEYGGDILAGDTLVPDTEGRAVKLDMSAKAEDAEVWTLGVAQESGKLGTIGTTTVTPQLIVK</sequence>
<dbReference type="Proteomes" id="UP000031327">
    <property type="component" value="Unassembled WGS sequence"/>
</dbReference>
<gene>
    <name evidence="1" type="ORF">JF50_13235</name>
</gene>
<accession>A0A0C1QBR6</accession>